<dbReference type="EMBL" id="JBAWTH010000009">
    <property type="protein sequence ID" value="KAL2290499.1"/>
    <property type="molecule type" value="Genomic_DNA"/>
</dbReference>
<proteinExistence type="predicted"/>
<feature type="transmembrane region" description="Helical" evidence="2">
    <location>
        <begin position="429"/>
        <end position="450"/>
    </location>
</feature>
<reference evidence="4 5" key="1">
    <citation type="submission" date="2024-03" db="EMBL/GenBank/DDBJ databases">
        <title>A high-quality draft genome sequence of Diaporthe vaccinii, a causative agent of upright dieback and viscid rot disease in cranberry plants.</title>
        <authorList>
            <person name="Sarrasin M."/>
            <person name="Lang B.F."/>
            <person name="Burger G."/>
        </authorList>
    </citation>
    <scope>NUCLEOTIDE SEQUENCE [LARGE SCALE GENOMIC DNA]</scope>
    <source>
        <strain evidence="4 5">IS7</strain>
    </source>
</reference>
<sequence length="513" mass="56847">MGRAQRDHDEEEVPLTSAEWLTGRLRSEKPARIQWANIQWSRMAWSMLPWIITAPLGKTERTLPKVTSTSYLNGLRGVACLIVYNYHVTVLWYPDLKGTLGLVPFANFALAGHGATMIFFVLSGFVLAYSPLSKMSSPRGASEAVDSALLTSLWSSTIRRGFRLFTPLVGLALLLSVITFFTSVYGPSPGLEWAQVQPKTLGTYFHHLYSYVQMVSFLMDPFTWGTVQPASLEHAWTLPFEYRGSLVVFLLCVAGARLTPRCRKLFLVVFALWALHWIRWDVFCFTAGMFLAELRFRPLFPSSSSSPPTTSSAGPKPEPLPHSSADNLTPRRPWDRLARAFPLRPAIGLLALVPSVIVCAWPDGGAVLGIEPYATLHAAFTPGHYGGVDVDFLYASVGAVAVLASLEALPPLQWLLSTAPFRYLGEISFSFYLLHLLLINSTSAYTIVFLTHTCGFGYGSAFALMWFVTAGAIVLAADLFWRGVDETSVRLSRKISDWLIARPRDAEIAYHAL</sequence>
<feature type="region of interest" description="Disordered" evidence="1">
    <location>
        <begin position="303"/>
        <end position="330"/>
    </location>
</feature>
<comment type="caution">
    <text evidence="4">The sequence shown here is derived from an EMBL/GenBank/DDBJ whole genome shotgun (WGS) entry which is preliminary data.</text>
</comment>
<name>A0ABR4F766_9PEZI</name>
<evidence type="ECO:0000313" key="5">
    <source>
        <dbReference type="Proteomes" id="UP001600888"/>
    </source>
</evidence>
<dbReference type="InterPro" id="IPR002656">
    <property type="entry name" value="Acyl_transf_3_dom"/>
</dbReference>
<feature type="transmembrane region" description="Helical" evidence="2">
    <location>
        <begin position="71"/>
        <end position="93"/>
    </location>
</feature>
<evidence type="ECO:0000256" key="2">
    <source>
        <dbReference type="SAM" id="Phobius"/>
    </source>
</evidence>
<feature type="compositionally biased region" description="Low complexity" evidence="1">
    <location>
        <begin position="303"/>
        <end position="312"/>
    </location>
</feature>
<keyword evidence="5" id="KW-1185">Reference proteome</keyword>
<dbReference type="Proteomes" id="UP001600888">
    <property type="component" value="Unassembled WGS sequence"/>
</dbReference>
<keyword evidence="2" id="KW-0472">Membrane</keyword>
<feature type="transmembrane region" description="Helical" evidence="2">
    <location>
        <begin position="456"/>
        <end position="481"/>
    </location>
</feature>
<gene>
    <name evidence="4" type="ORF">FJTKL_15584</name>
</gene>
<protein>
    <recommendedName>
        <fullName evidence="3">Acyltransferase 3 domain-containing protein</fullName>
    </recommendedName>
</protein>
<dbReference type="PANTHER" id="PTHR23028:SF134">
    <property type="entry name" value="PUTATIVE (AFU_ORTHOLOGUE AFUA_4G08520)-RELATED"/>
    <property type="match status" value="1"/>
</dbReference>
<feature type="transmembrane region" description="Helical" evidence="2">
    <location>
        <begin position="164"/>
        <end position="185"/>
    </location>
</feature>
<keyword evidence="2" id="KW-1133">Transmembrane helix</keyword>
<feature type="transmembrane region" description="Helical" evidence="2">
    <location>
        <begin position="105"/>
        <end position="129"/>
    </location>
</feature>
<organism evidence="4 5">
    <name type="scientific">Diaporthe vaccinii</name>
    <dbReference type="NCBI Taxonomy" id="105482"/>
    <lineage>
        <taxon>Eukaryota</taxon>
        <taxon>Fungi</taxon>
        <taxon>Dikarya</taxon>
        <taxon>Ascomycota</taxon>
        <taxon>Pezizomycotina</taxon>
        <taxon>Sordariomycetes</taxon>
        <taxon>Sordariomycetidae</taxon>
        <taxon>Diaporthales</taxon>
        <taxon>Diaporthaceae</taxon>
        <taxon>Diaporthe</taxon>
        <taxon>Diaporthe eres species complex</taxon>
    </lineage>
</organism>
<evidence type="ECO:0000313" key="4">
    <source>
        <dbReference type="EMBL" id="KAL2290499.1"/>
    </source>
</evidence>
<keyword evidence="2" id="KW-0812">Transmembrane</keyword>
<dbReference type="InterPro" id="IPR050879">
    <property type="entry name" value="Acyltransferase_3"/>
</dbReference>
<feature type="transmembrane region" description="Helical" evidence="2">
    <location>
        <begin position="265"/>
        <end position="292"/>
    </location>
</feature>
<evidence type="ECO:0000256" key="1">
    <source>
        <dbReference type="SAM" id="MobiDB-lite"/>
    </source>
</evidence>
<dbReference type="Pfam" id="PF01757">
    <property type="entry name" value="Acyl_transf_3"/>
    <property type="match status" value="1"/>
</dbReference>
<feature type="transmembrane region" description="Helical" evidence="2">
    <location>
        <begin position="392"/>
        <end position="409"/>
    </location>
</feature>
<accession>A0ABR4F766</accession>
<dbReference type="PANTHER" id="PTHR23028">
    <property type="entry name" value="ACETYLTRANSFERASE"/>
    <property type="match status" value="1"/>
</dbReference>
<feature type="domain" description="Acyltransferase 3" evidence="3">
    <location>
        <begin position="71"/>
        <end position="477"/>
    </location>
</feature>
<evidence type="ECO:0000259" key="3">
    <source>
        <dbReference type="Pfam" id="PF01757"/>
    </source>
</evidence>